<dbReference type="InterPro" id="IPR003769">
    <property type="entry name" value="ClpS_core"/>
</dbReference>
<dbReference type="Gene3D" id="3.40.50.300">
    <property type="entry name" value="P-loop containing nucleotide triphosphate hydrolases"/>
    <property type="match status" value="1"/>
</dbReference>
<feature type="compositionally biased region" description="Polar residues" evidence="12">
    <location>
        <begin position="1209"/>
        <end position="1220"/>
    </location>
</feature>
<dbReference type="HAMAP" id="MF_00185">
    <property type="entry name" value="IPP_trans"/>
    <property type="match status" value="1"/>
</dbReference>
<evidence type="ECO:0000256" key="1">
    <source>
        <dbReference type="ARBA" id="ARBA00000900"/>
    </source>
</evidence>
<dbReference type="OrthoDB" id="775260at2759"/>
<dbReference type="FunFam" id="2.10.110.30:FF:000002">
    <property type="entry name" value="Putative e3 ubiquitin-protein ligase ubr3"/>
    <property type="match status" value="1"/>
</dbReference>
<dbReference type="GO" id="GO:0071596">
    <property type="term" value="P:ubiquitin-dependent protein catabolic process via the N-end rule pathway"/>
    <property type="evidence" value="ECO:0007669"/>
    <property type="project" value="UniProtKB-UniRule"/>
</dbReference>
<evidence type="ECO:0000256" key="11">
    <source>
        <dbReference type="RuleBase" id="RU366018"/>
    </source>
</evidence>
<keyword evidence="3 10" id="KW-0808">Transferase</keyword>
<dbReference type="PROSITE" id="PS51157">
    <property type="entry name" value="ZF_UBR"/>
    <property type="match status" value="1"/>
</dbReference>
<dbReference type="InterPro" id="IPR039164">
    <property type="entry name" value="UBR1-like"/>
</dbReference>
<feature type="zinc finger region" description="UBR-type" evidence="9">
    <location>
        <begin position="129"/>
        <end position="200"/>
    </location>
</feature>
<dbReference type="SUPFAM" id="SSF52540">
    <property type="entry name" value="P-loop containing nucleoside triphosphate hydrolases"/>
    <property type="match status" value="1"/>
</dbReference>
<name>A0A4D9D1X7_9STRA</name>
<dbReference type="InterPro" id="IPR055194">
    <property type="entry name" value="UBR1-like_WH"/>
</dbReference>
<comment type="function">
    <text evidence="11">Ubiquitin ligase protein which is a component of the N-end rule pathway. Recognizes and binds to proteins bearing specific N-terminal residues that are destabilizing according to the N-end rule, leading to their ubiquitination and subsequent degradation.</text>
</comment>
<dbReference type="PANTHER" id="PTHR21497">
    <property type="entry name" value="UBIQUITIN LIGASE E3 ALPHA-RELATED"/>
    <property type="match status" value="1"/>
</dbReference>
<feature type="compositionally biased region" description="Basic and acidic residues" evidence="12">
    <location>
        <begin position="675"/>
        <end position="685"/>
    </location>
</feature>
<evidence type="ECO:0000256" key="7">
    <source>
        <dbReference type="ARBA" id="ARBA00022833"/>
    </source>
</evidence>
<dbReference type="UniPathway" id="UPA00143"/>
<evidence type="ECO:0000256" key="3">
    <source>
        <dbReference type="ARBA" id="ARBA00022679"/>
    </source>
</evidence>
<comment type="similarity">
    <text evidence="10">Belongs to the IPP transferase family.</text>
</comment>
<dbReference type="GO" id="GO:0005524">
    <property type="term" value="F:ATP binding"/>
    <property type="evidence" value="ECO:0007669"/>
    <property type="project" value="UniProtKB-KW"/>
</dbReference>
<keyword evidence="15" id="KW-1185">Reference proteome</keyword>
<dbReference type="GO" id="GO:0052381">
    <property type="term" value="F:tRNA dimethylallyltransferase activity"/>
    <property type="evidence" value="ECO:0007669"/>
    <property type="project" value="InterPro"/>
</dbReference>
<evidence type="ECO:0000313" key="15">
    <source>
        <dbReference type="Proteomes" id="UP000355283"/>
    </source>
</evidence>
<feature type="region of interest" description="Disordered" evidence="12">
    <location>
        <begin position="1712"/>
        <end position="1741"/>
    </location>
</feature>
<dbReference type="NCBIfam" id="TIGR00174">
    <property type="entry name" value="miaA"/>
    <property type="match status" value="1"/>
</dbReference>
<proteinExistence type="inferred from homology"/>
<feature type="region of interest" description="Disordered" evidence="12">
    <location>
        <begin position="1610"/>
        <end position="1637"/>
    </location>
</feature>
<keyword evidence="10" id="KW-0547">Nucleotide-binding</keyword>
<comment type="caution">
    <text evidence="14">The sequence shown here is derived from an EMBL/GenBank/DDBJ whole genome shotgun (WGS) entry which is preliminary data.</text>
</comment>
<feature type="region of interest" description="Disordered" evidence="12">
    <location>
        <begin position="1284"/>
        <end position="1325"/>
    </location>
</feature>
<keyword evidence="7 11" id="KW-0862">Zinc</keyword>
<dbReference type="EC" id="2.3.2.27" evidence="11"/>
<feature type="domain" description="UBR-type" evidence="13">
    <location>
        <begin position="129"/>
        <end position="200"/>
    </location>
</feature>
<dbReference type="InterPro" id="IPR003126">
    <property type="entry name" value="Znf_UBR"/>
</dbReference>
<evidence type="ECO:0000256" key="6">
    <source>
        <dbReference type="ARBA" id="ARBA00022786"/>
    </source>
</evidence>
<keyword evidence="5 11" id="KW-0863">Zinc-finger</keyword>
<dbReference type="InterPro" id="IPR014719">
    <property type="entry name" value="Ribosomal_bL12_C/ClpS-like"/>
</dbReference>
<keyword evidence="6 11" id="KW-0833">Ubl conjugation pathway</keyword>
<dbReference type="GO" id="GO:0008270">
    <property type="term" value="F:zinc ion binding"/>
    <property type="evidence" value="ECO:0007669"/>
    <property type="project" value="UniProtKB-UniRule"/>
</dbReference>
<evidence type="ECO:0000259" key="13">
    <source>
        <dbReference type="PROSITE" id="PS51157"/>
    </source>
</evidence>
<gene>
    <name evidence="14" type="ORF">NSK_006043</name>
</gene>
<dbReference type="Pfam" id="PF18995">
    <property type="entry name" value="PRT6_C"/>
    <property type="match status" value="1"/>
</dbReference>
<feature type="region of interest" description="Disordered" evidence="12">
    <location>
        <begin position="1340"/>
        <end position="1361"/>
    </location>
</feature>
<dbReference type="Pfam" id="PF02617">
    <property type="entry name" value="ClpS"/>
    <property type="match status" value="1"/>
</dbReference>
<feature type="region of interest" description="Disordered" evidence="12">
    <location>
        <begin position="1167"/>
        <end position="1230"/>
    </location>
</feature>
<dbReference type="GO" id="GO:0005737">
    <property type="term" value="C:cytoplasm"/>
    <property type="evidence" value="ECO:0007669"/>
    <property type="project" value="TreeGrafter"/>
</dbReference>
<dbReference type="InterPro" id="IPR018022">
    <property type="entry name" value="IPT"/>
</dbReference>
<feature type="region of interest" description="Disordered" evidence="12">
    <location>
        <begin position="662"/>
        <end position="685"/>
    </location>
</feature>
<dbReference type="GO" id="GO:0061630">
    <property type="term" value="F:ubiquitin protein ligase activity"/>
    <property type="evidence" value="ECO:0007669"/>
    <property type="project" value="UniProtKB-UniRule"/>
</dbReference>
<feature type="region of interest" description="Disordered" evidence="12">
    <location>
        <begin position="2648"/>
        <end position="2672"/>
    </location>
</feature>
<dbReference type="GO" id="GO:0008033">
    <property type="term" value="P:tRNA processing"/>
    <property type="evidence" value="ECO:0007669"/>
    <property type="project" value="InterPro"/>
</dbReference>
<keyword evidence="10" id="KW-0067">ATP-binding</keyword>
<dbReference type="GO" id="GO:0000151">
    <property type="term" value="C:ubiquitin ligase complex"/>
    <property type="evidence" value="ECO:0007669"/>
    <property type="project" value="TreeGrafter"/>
</dbReference>
<feature type="compositionally biased region" description="Basic and acidic residues" evidence="12">
    <location>
        <begin position="1290"/>
        <end position="1306"/>
    </location>
</feature>
<dbReference type="InterPro" id="IPR027417">
    <property type="entry name" value="P-loop_NTPase"/>
</dbReference>
<accession>A0A4D9D1X7</accession>
<dbReference type="PANTHER" id="PTHR21497:SF24">
    <property type="entry name" value="E3 UBIQUITIN-PROTEIN LIGASE UBR1"/>
    <property type="match status" value="1"/>
</dbReference>
<evidence type="ECO:0000256" key="2">
    <source>
        <dbReference type="ARBA" id="ARBA00004906"/>
    </source>
</evidence>
<feature type="region of interest" description="Disordered" evidence="12">
    <location>
        <begin position="2083"/>
        <end position="2167"/>
    </location>
</feature>
<feature type="compositionally biased region" description="Low complexity" evidence="12">
    <location>
        <begin position="2107"/>
        <end position="2121"/>
    </location>
</feature>
<dbReference type="Pfam" id="PF02207">
    <property type="entry name" value="zf-UBR"/>
    <property type="match status" value="1"/>
</dbReference>
<dbReference type="Gene3D" id="1.10.20.140">
    <property type="match status" value="1"/>
</dbReference>
<feature type="compositionally biased region" description="Basic and acidic residues" evidence="12">
    <location>
        <begin position="1170"/>
        <end position="1182"/>
    </location>
</feature>
<feature type="compositionally biased region" description="Gly residues" evidence="12">
    <location>
        <begin position="1726"/>
        <end position="1740"/>
    </location>
</feature>
<dbReference type="GO" id="GO:0016567">
    <property type="term" value="P:protein ubiquitination"/>
    <property type="evidence" value="ECO:0007669"/>
    <property type="project" value="UniProtKB-UniRule"/>
</dbReference>
<reference evidence="14 15" key="1">
    <citation type="submission" date="2019-01" db="EMBL/GenBank/DDBJ databases">
        <title>Nuclear Genome Assembly of the Microalgal Biofuel strain Nannochloropsis salina CCMP1776.</title>
        <authorList>
            <person name="Hovde B."/>
        </authorList>
    </citation>
    <scope>NUCLEOTIDE SEQUENCE [LARGE SCALE GENOMIC DNA]</scope>
    <source>
        <strain evidence="14 15">CCMP1776</strain>
    </source>
</reference>
<evidence type="ECO:0000256" key="8">
    <source>
        <dbReference type="ARBA" id="ARBA00046341"/>
    </source>
</evidence>
<dbReference type="Gene3D" id="2.10.110.30">
    <property type="match status" value="1"/>
</dbReference>
<comment type="pathway">
    <text evidence="2 11">Protein modification; protein ubiquitination.</text>
</comment>
<keyword evidence="4 11" id="KW-0479">Metal-binding</keyword>
<dbReference type="SMART" id="SM00396">
    <property type="entry name" value="ZnF_UBR1"/>
    <property type="match status" value="1"/>
</dbReference>
<evidence type="ECO:0000256" key="12">
    <source>
        <dbReference type="SAM" id="MobiDB-lite"/>
    </source>
</evidence>
<evidence type="ECO:0000256" key="5">
    <source>
        <dbReference type="ARBA" id="ARBA00022771"/>
    </source>
</evidence>
<feature type="compositionally biased region" description="Basic and acidic residues" evidence="12">
    <location>
        <begin position="1610"/>
        <end position="1619"/>
    </location>
</feature>
<dbReference type="EMBL" id="SDOX01000096">
    <property type="protein sequence ID" value="TFJ82619.1"/>
    <property type="molecule type" value="Genomic_DNA"/>
</dbReference>
<feature type="compositionally biased region" description="Basic and acidic residues" evidence="12">
    <location>
        <begin position="2189"/>
        <end position="2212"/>
    </location>
</feature>
<evidence type="ECO:0000256" key="9">
    <source>
        <dbReference type="PROSITE-ProRule" id="PRU00508"/>
    </source>
</evidence>
<feature type="compositionally biased region" description="Low complexity" evidence="12">
    <location>
        <begin position="1620"/>
        <end position="1633"/>
    </location>
</feature>
<dbReference type="SUPFAM" id="SSF54736">
    <property type="entry name" value="ClpS-like"/>
    <property type="match status" value="1"/>
</dbReference>
<evidence type="ECO:0000313" key="14">
    <source>
        <dbReference type="EMBL" id="TFJ82619.1"/>
    </source>
</evidence>
<dbReference type="Pfam" id="PF01715">
    <property type="entry name" value="IPPT"/>
    <property type="match status" value="1"/>
</dbReference>
<dbReference type="CDD" id="cd16482">
    <property type="entry name" value="RING-H2_UBR1-like"/>
    <property type="match status" value="1"/>
</dbReference>
<comment type="catalytic activity">
    <reaction evidence="1 11">
        <text>S-ubiquitinyl-[E2 ubiquitin-conjugating enzyme]-L-cysteine + [acceptor protein]-L-lysine = [E2 ubiquitin-conjugating enzyme]-L-cysteine + N(6)-ubiquitinyl-[acceptor protein]-L-lysine.</text>
        <dbReference type="EC" id="2.3.2.27"/>
    </reaction>
</comment>
<dbReference type="Gene3D" id="3.30.1390.10">
    <property type="match status" value="1"/>
</dbReference>
<protein>
    <recommendedName>
        <fullName evidence="11">E3 ubiquitin-protein ligase</fullName>
        <ecNumber evidence="11">2.3.2.27</ecNumber>
    </recommendedName>
</protein>
<dbReference type="Proteomes" id="UP000355283">
    <property type="component" value="Unassembled WGS sequence"/>
</dbReference>
<dbReference type="Pfam" id="PF22960">
    <property type="entry name" value="WHD_UBR1"/>
    <property type="match status" value="1"/>
</dbReference>
<evidence type="ECO:0000256" key="4">
    <source>
        <dbReference type="ARBA" id="ARBA00022723"/>
    </source>
</evidence>
<sequence>MASSATFTPVLTPLEAFSSSGPPRLRITKTDGTVIYSNEDEGVIRSYPSPSEVVSAIAHADDPHTCALLRECARQVFRRGPVDKLADWGDHFLCVEVGPRKDAELTGSGSGREIDTGRLKSLHLTAQRGVCGYTFKRGDLCWNCRSCQTDPTCVQCDPCFRASDHAGHEVYFHQASPGGCCDCGDLEAWDRAGCCTAHSGSDPCQDPVDSLPASMRLPARVVFAEAVALVTDACLQAVQGYNSSHTHGFLVPGPVPPVADEDAGLRNHPRSGEDRGHCILRLHNDDVHTFNHVTDALLRLSIPSARARTLTERVDSHGHAVVARGSAPQLGRKLSSLVAQGLLVSLVDERQGEREERAVRLLRWMTGLATQVEGLARILSELISDAWPLRLQQLGYERGTRWCTPQVRIYQPAPDDAALLLATMDASLSLSDPRQSSRLALLLVADFFLTNQLRTELQALYLHLLVDAHFKPALARSLTRCYALLNSLYSRGVGTQDDSLFSFSVQLYTTPSIVRWLATSTEDEELLGSPGLMRVLTEALLAAFRLAGWCDGQPLSQGFWENPLLQHRRYAHLLRDMDYALQTEGTAAGVLRQAYPGPGPRPLRAWVEALSMMQHADHMVRKTGTHLEFESTVWMQAFTLSFPLYSTSTTLIAHGLRALLHAAPPSPSPPGHRATVREKERGETGDADWSDRLLRFRNVTEAAVEGIRAWMTRALKGGEDACAMKVEGYREAGTGLSLERPGIRVRVHEVCVSFHIPLHRFLAAAVLEGAAQGLPFPTHVGAQPAFEDPSSPALNDAPHLSSCLADFPLRCLALSAQIAAGLWRRNGLSVQASSIHYTTPPFCRVFRDLDLAAIQMAILLEGNEMVLGMLLGHFCLKRWALEPTRSLGREEAPFEDKDLLALAEECLLVLILLVTELPRPRGALHREAVLRRELVHRLACKEGLTHSEVQQMTTLVHNLDMEGLDPGITGENGARDDGKDKQAAFDSILASVAVRRQGTDAARFDLRPECAREYDGTFFHISRQEHEAALERIVGLRKQVERHDEGLGKRDPTPCVGPPPVAHPDFAPVRLLLYWPEVLAFQYTVLLAAAIRDSPAAASKRSPLLLVRCLHILNLQLHVLQDATRIEAEARQVMPPVVSAYKRRNDRPVQDFFESLARRRSKSSGLMRPWMEERGDSDDPRRTSFQHDSSASRGVAGIGGALEEDRSYSDTISEQASPGQEITGVESEGEDGPSILELLVMLAQDDSHLGLNIGPVYEEGLLWALRQLYNLYLDRFPRETGAQTLLSPFGRRDGEEEGTERTENGKGKRSGTRSRSDHARRAQAKAMKFFQQQQNKFWEGQTQGSDGDEGEQGQANGSSSTVGDACGLEAGAPACLYCHERTGSALAYIGFAQRSNALAHAIADSPSHARLAQRYRVSHRECLVRSGPDLGSAEVQRLGRGTFLVVEEKRGRRLRVSHPTHGWISEFSSDRHRLVEPMSPYCFQQWGKTRVLVTLCGHVCHQDCWDSFYASVLQEMISEERVDGRHAIDVARREFLCPLCKSLSNVLVPHIPPDLDVSAAAGETGSQGSTGALSLASLVDWTLGDTSLADGSGVCGGAGSVGLLDELTRLDLPTPDHGETPLSTSSPLSSSRSSKIDPSCLPNALTRNIRRFADSLGEVLELPWCKLGFEGEEGGRGSLGSGPEKLIKALHVGWSTAAYSLLLEVVNENTLARQRRGRDEEEKDGGQGGSGEETEGGMGAVGQVNGVDERRRHLRQLLLAVRSLTALARDRQHLAGSVVQPMWRLFAASSLSPSAEVRDRRENTKSDTLIESRTAAMQEVPLSLLLDSELYFTKHRVRGDEGPVAPVDRLRLLHTHRRAAGEAGLVEAWGFWERPLLSHDLSTLAVGALTLALPSPPIVLRLVRLLALARLAQILLEPGSVQLGGEALTATELSDGVRHEPCAVVEEAGEVGGESGPSHGRRLLRLSRAVRGGHRGDLRVVEGLVVSRWRPFLRLLDLLLDALGFKGSVGDPLKAARGTATTVPEFLRRVGFEDSFLDEHNATDSDVLDFLFATWGMQYRGFVTHLPSFNDDMDASVSGRLAEAPAAHGPSTAGSLPSTPLAPPAMSPSVSRRPSSASASSPPVPPSGLTPDGAPDAAVTRLPLDGPQRAQQAVSSPPLPAHVGSAPRSMPLQALLPDAVNGYRGNVRLGEEHGEDGSRGAGRGRDAGREEAVGAQAAGGLDQEIESEGGGPVVVSQGSRYFATPYFPSLDGTFTMPGMDADSPRPGPLQNLAQEDLPLYDLSHFGVSDDVDLRLVPLPEHYTQLYSLLKDQYWTVASSTSHASGDRIDGGSAGAGEVRRGIEDPALCLLCGAILAAGPRMQGGTHIGSPGVCTLHARACGSGTGLMLLINKGSILLFRDNRATFYPSPYVDQYGEEDPNLRRGRPLSLSEGSLSSVHPLSSYHTRAVPASWRQFSSFDPMSASRVGRSRPKVVVVTGPTAVGKSNLALRICQDLAQGARGEIISVDSVQVYRGLDVGSNKPSEAERARVPHHLLDVLDADSPEAFTAGDFVRKAEEAIDDVLARGGMPVVVGGTSMYTQWLVQGRPDAPKSDPEMEQRARKMLAPFLDKKDWEGGLSLLKAHNTERAAKLHANDWYRLERALEVALTTSQKGSDPEAAVPPSPSAHSSSSFTGIRSQTLSRKYDFRCFFLIAAREDLCRLIDRRCLQMVEGGLLEETAHLLAAGTLNPSSPPGRAIGYRQTIEYLSKEGIEGEMAEATALQEFLEDFATATRRYAKQQMVWFRAQAEFIWLRWNLQDLGPVLDAVRASVAEDEVSHLARQEGEGQKALREENIMEGKRMRKYVSRVRAELTEDRLADLVRRAQECRRQVHERQNCQLREDDCCIRTK</sequence>
<comment type="similarity">
    <text evidence="8 11">Belongs to the E3 ubiquitin-protein ligase UBR1-like family.</text>
</comment>
<evidence type="ECO:0000256" key="10">
    <source>
        <dbReference type="RuleBase" id="RU003785"/>
    </source>
</evidence>
<feature type="region of interest" description="Disordered" evidence="12">
    <location>
        <begin position="2186"/>
        <end position="2229"/>
    </location>
</feature>
<organism evidence="14 15">
    <name type="scientific">Nannochloropsis salina CCMP1776</name>
    <dbReference type="NCBI Taxonomy" id="1027361"/>
    <lineage>
        <taxon>Eukaryota</taxon>
        <taxon>Sar</taxon>
        <taxon>Stramenopiles</taxon>
        <taxon>Ochrophyta</taxon>
        <taxon>Eustigmatophyceae</taxon>
        <taxon>Eustigmatales</taxon>
        <taxon>Monodopsidaceae</taxon>
        <taxon>Microchloropsis</taxon>
        <taxon>Microchloropsis salina</taxon>
    </lineage>
</organism>
<dbReference type="CDD" id="cd19673">
    <property type="entry name" value="UBR-box_UBR3"/>
    <property type="match status" value="1"/>
</dbReference>
<dbReference type="InterPro" id="IPR044046">
    <property type="entry name" value="E3_ligase_UBR-like_C"/>
</dbReference>